<dbReference type="InterPro" id="IPR017461">
    <property type="entry name" value="CHP03009_planctomycetes"/>
</dbReference>
<sequence length="313" mass="35049">MRSVAILFAISLIAACPPRRGRVVYVPRCPQPAPVVISDPVSPPATQVEEPAKPKTAEKPAEPVAPLVAEHLKAWEEKTVARTNIRAEVGLTRTDNVSQKSTAYSGQVLCMKPNCAVLRLNNAADKTGTDYEAYICNETAVYYYNGIAKTVTEFKRPPADRAAVTVPDDNPVRRWLARLYGPAHLFQRPPLQFLTRVKASELQERFDISVYKTEENYIYLDIKPRLGKDQHEFKHLRLALYGTGPATAKVAYLPAQVYVLKPNDDTEVWTFTNPQVDLPGVESKHFQYVEIKEKGWTFRKADGSASEPETPKP</sequence>
<dbReference type="EMBL" id="JAXBLV010000077">
    <property type="protein sequence ID" value="MDY3559002.1"/>
    <property type="molecule type" value="Genomic_DNA"/>
</dbReference>
<dbReference type="NCBIfam" id="TIGR03009">
    <property type="entry name" value="plancto_dom_2"/>
    <property type="match status" value="1"/>
</dbReference>
<organism evidence="2 3">
    <name type="scientific">Gemmata algarum</name>
    <dbReference type="NCBI Taxonomy" id="2975278"/>
    <lineage>
        <taxon>Bacteria</taxon>
        <taxon>Pseudomonadati</taxon>
        <taxon>Planctomycetota</taxon>
        <taxon>Planctomycetia</taxon>
        <taxon>Gemmatales</taxon>
        <taxon>Gemmataceae</taxon>
        <taxon>Gemmata</taxon>
    </lineage>
</organism>
<reference evidence="3" key="1">
    <citation type="journal article" date="2023" name="Mar. Drugs">
        <title>Gemmata algarum, a Novel Planctomycete Isolated from an Algal Mat, Displays Antimicrobial Activity.</title>
        <authorList>
            <person name="Kumar G."/>
            <person name="Kallscheuer N."/>
            <person name="Kashif M."/>
            <person name="Ahamad S."/>
            <person name="Jagadeeshwari U."/>
            <person name="Pannikurungottu S."/>
            <person name="Haufschild T."/>
            <person name="Kabuu M."/>
            <person name="Sasikala C."/>
            <person name="Jogler C."/>
            <person name="Ramana C."/>
        </authorList>
    </citation>
    <scope>NUCLEOTIDE SEQUENCE [LARGE SCALE GENOMIC DNA]</scope>
    <source>
        <strain evidence="3">JC673</strain>
    </source>
</reference>
<dbReference type="RefSeq" id="WP_320685845.1">
    <property type="nucleotide sequence ID" value="NZ_JAXBLV010000077.1"/>
</dbReference>
<feature type="compositionally biased region" description="Basic and acidic residues" evidence="1">
    <location>
        <begin position="50"/>
        <end position="61"/>
    </location>
</feature>
<keyword evidence="3" id="KW-1185">Reference proteome</keyword>
<proteinExistence type="predicted"/>
<accession>A0ABU5EWI2</accession>
<protein>
    <submittedName>
        <fullName evidence="2">TIGR03009 domain-containing protein</fullName>
    </submittedName>
</protein>
<evidence type="ECO:0000313" key="2">
    <source>
        <dbReference type="EMBL" id="MDY3559002.1"/>
    </source>
</evidence>
<feature type="region of interest" description="Disordered" evidence="1">
    <location>
        <begin position="37"/>
        <end position="61"/>
    </location>
</feature>
<gene>
    <name evidence="2" type="ORF">R5W23_006192</name>
</gene>
<dbReference type="PROSITE" id="PS51257">
    <property type="entry name" value="PROKAR_LIPOPROTEIN"/>
    <property type="match status" value="1"/>
</dbReference>
<comment type="caution">
    <text evidence="2">The sequence shown here is derived from an EMBL/GenBank/DDBJ whole genome shotgun (WGS) entry which is preliminary data.</text>
</comment>
<evidence type="ECO:0000313" key="3">
    <source>
        <dbReference type="Proteomes" id="UP001272242"/>
    </source>
</evidence>
<name>A0ABU5EWI2_9BACT</name>
<dbReference type="Proteomes" id="UP001272242">
    <property type="component" value="Unassembled WGS sequence"/>
</dbReference>
<dbReference type="Gene3D" id="2.50.20.10">
    <property type="entry name" value="Lipoprotein localisation LolA/LolB/LppX"/>
    <property type="match status" value="1"/>
</dbReference>
<evidence type="ECO:0000256" key="1">
    <source>
        <dbReference type="SAM" id="MobiDB-lite"/>
    </source>
</evidence>